<dbReference type="EMBL" id="GBRH01253008">
    <property type="protein sequence ID" value="JAD44887.1"/>
    <property type="molecule type" value="Transcribed_RNA"/>
</dbReference>
<evidence type="ECO:0000313" key="1">
    <source>
        <dbReference type="EMBL" id="JAD44887.1"/>
    </source>
</evidence>
<proteinExistence type="predicted"/>
<accession>A0A0A9ACS8</accession>
<sequence length="60" mass="6924">MPSCRGRDRNQLLMPSCRERDRRLVLVSVARQGNRFPGTTRCQAMPAQRILKGARRTQRA</sequence>
<reference evidence="1" key="2">
    <citation type="journal article" date="2015" name="Data Brief">
        <title>Shoot transcriptome of the giant reed, Arundo donax.</title>
        <authorList>
            <person name="Barrero R.A."/>
            <person name="Guerrero F.D."/>
            <person name="Moolhuijzen P."/>
            <person name="Goolsby J.A."/>
            <person name="Tidwell J."/>
            <person name="Bellgard S.E."/>
            <person name="Bellgard M.I."/>
        </authorList>
    </citation>
    <scope>NUCLEOTIDE SEQUENCE</scope>
    <source>
        <tissue evidence="1">Shoot tissue taken approximately 20 cm above the soil surface</tissue>
    </source>
</reference>
<reference evidence="1" key="1">
    <citation type="submission" date="2014-09" db="EMBL/GenBank/DDBJ databases">
        <authorList>
            <person name="Magalhaes I.L.F."/>
            <person name="Oliveira U."/>
            <person name="Santos F.R."/>
            <person name="Vidigal T.H.D.A."/>
            <person name="Brescovit A.D."/>
            <person name="Santos A.J."/>
        </authorList>
    </citation>
    <scope>NUCLEOTIDE SEQUENCE</scope>
    <source>
        <tissue evidence="1">Shoot tissue taken approximately 20 cm above the soil surface</tissue>
    </source>
</reference>
<dbReference type="AlphaFoldDB" id="A0A0A9ACS8"/>
<organism evidence="1">
    <name type="scientific">Arundo donax</name>
    <name type="common">Giant reed</name>
    <name type="synonym">Donax arundinaceus</name>
    <dbReference type="NCBI Taxonomy" id="35708"/>
    <lineage>
        <taxon>Eukaryota</taxon>
        <taxon>Viridiplantae</taxon>
        <taxon>Streptophyta</taxon>
        <taxon>Embryophyta</taxon>
        <taxon>Tracheophyta</taxon>
        <taxon>Spermatophyta</taxon>
        <taxon>Magnoliopsida</taxon>
        <taxon>Liliopsida</taxon>
        <taxon>Poales</taxon>
        <taxon>Poaceae</taxon>
        <taxon>PACMAD clade</taxon>
        <taxon>Arundinoideae</taxon>
        <taxon>Arundineae</taxon>
        <taxon>Arundo</taxon>
    </lineage>
</organism>
<protein>
    <submittedName>
        <fullName evidence="1">Uncharacterized protein</fullName>
    </submittedName>
</protein>
<name>A0A0A9ACS8_ARUDO</name>